<feature type="domain" description="EF-hand" evidence="4">
    <location>
        <begin position="118"/>
        <end position="153"/>
    </location>
</feature>
<keyword evidence="5" id="KW-1185">Reference proteome</keyword>
<keyword evidence="1" id="KW-0479">Metal-binding</keyword>
<evidence type="ECO:0000256" key="1">
    <source>
        <dbReference type="ARBA" id="ARBA00022723"/>
    </source>
</evidence>
<dbReference type="KEGG" id="bspl:129603089"/>
<dbReference type="InterPro" id="IPR018247">
    <property type="entry name" value="EF_Hand_1_Ca_BS"/>
</dbReference>
<dbReference type="CTD" id="100534809"/>
<gene>
    <name evidence="6" type="primary">sparcl2</name>
</gene>
<name>A0A9W2XA87_BETSP</name>
<dbReference type="AlphaFoldDB" id="A0A9W2XA87"/>
<dbReference type="InterPro" id="IPR002048">
    <property type="entry name" value="EF_hand_dom"/>
</dbReference>
<evidence type="ECO:0000313" key="6">
    <source>
        <dbReference type="RefSeq" id="XP_055358788.1"/>
    </source>
</evidence>
<feature type="non-terminal residue" evidence="6">
    <location>
        <position position="1"/>
    </location>
</feature>
<protein>
    <submittedName>
        <fullName evidence="6">Uncharacterized protein sparcl2</fullName>
    </submittedName>
</protein>
<dbReference type="Proteomes" id="UP000515150">
    <property type="component" value="Chromosome 15"/>
</dbReference>
<proteinExistence type="predicted"/>
<dbReference type="GO" id="GO:0005509">
    <property type="term" value="F:calcium ion binding"/>
    <property type="evidence" value="ECO:0007669"/>
    <property type="project" value="InterPro"/>
</dbReference>
<sequence>PTWCCRARAPARVHRQRAPVCSVVGKTYSNACSLHKDAWPTPDPVWVNTRDAARHDRGLPPPSPLLSSTFPRLQGPVQRRGAGPVPPSPSGLVPAAGARARAGDAAAAPPQTCPGHAHRTRLAQQRFALLDKNKDGKLSRRDLEKQMEHCATPFFHGENGFLHVVSCCTAEPPLTDGRDLLRRCSPSKTPSLHNAHHAAWNMIYGAVKCHVECLPFPTCLHNRRINVSMLLTFTLVQ</sequence>
<dbReference type="PROSITE" id="PS50222">
    <property type="entry name" value="EF_HAND_2"/>
    <property type="match status" value="1"/>
</dbReference>
<keyword evidence="2" id="KW-0106">Calcium</keyword>
<dbReference type="PROSITE" id="PS00018">
    <property type="entry name" value="EF_HAND_1"/>
    <property type="match status" value="1"/>
</dbReference>
<evidence type="ECO:0000313" key="5">
    <source>
        <dbReference type="Proteomes" id="UP000515150"/>
    </source>
</evidence>
<dbReference type="OrthoDB" id="88467at2759"/>
<evidence type="ECO:0000259" key="4">
    <source>
        <dbReference type="PROSITE" id="PS50222"/>
    </source>
</evidence>
<dbReference type="SUPFAM" id="SSF47473">
    <property type="entry name" value="EF-hand"/>
    <property type="match status" value="1"/>
</dbReference>
<dbReference type="GeneID" id="129603089"/>
<organism evidence="5 6">
    <name type="scientific">Betta splendens</name>
    <name type="common">Siamese fighting fish</name>
    <dbReference type="NCBI Taxonomy" id="158456"/>
    <lineage>
        <taxon>Eukaryota</taxon>
        <taxon>Metazoa</taxon>
        <taxon>Chordata</taxon>
        <taxon>Craniata</taxon>
        <taxon>Vertebrata</taxon>
        <taxon>Euteleostomi</taxon>
        <taxon>Actinopterygii</taxon>
        <taxon>Neopterygii</taxon>
        <taxon>Teleostei</taxon>
        <taxon>Neoteleostei</taxon>
        <taxon>Acanthomorphata</taxon>
        <taxon>Anabantaria</taxon>
        <taxon>Anabantiformes</taxon>
        <taxon>Anabantoidei</taxon>
        <taxon>Osphronemidae</taxon>
        <taxon>Betta</taxon>
    </lineage>
</organism>
<feature type="region of interest" description="Disordered" evidence="3">
    <location>
        <begin position="56"/>
        <end position="116"/>
    </location>
</feature>
<feature type="compositionally biased region" description="Low complexity" evidence="3">
    <location>
        <begin position="90"/>
        <end position="108"/>
    </location>
</feature>
<evidence type="ECO:0000256" key="2">
    <source>
        <dbReference type="ARBA" id="ARBA00022837"/>
    </source>
</evidence>
<dbReference type="RefSeq" id="XP_055358788.1">
    <property type="nucleotide sequence ID" value="XM_055502813.1"/>
</dbReference>
<dbReference type="Gene3D" id="3.30.60.30">
    <property type="match status" value="1"/>
</dbReference>
<accession>A0A9W2XA87</accession>
<reference evidence="6" key="1">
    <citation type="submission" date="2025-08" db="UniProtKB">
        <authorList>
            <consortium name="RefSeq"/>
        </authorList>
    </citation>
    <scope>IDENTIFICATION</scope>
</reference>
<evidence type="ECO:0000256" key="3">
    <source>
        <dbReference type="SAM" id="MobiDB-lite"/>
    </source>
</evidence>
<dbReference type="InterPro" id="IPR011992">
    <property type="entry name" value="EF-hand-dom_pair"/>
</dbReference>